<gene>
    <name evidence="1" type="ORF">FN846DRAFT_958416</name>
</gene>
<name>A0A5J5EQK8_9PEZI</name>
<dbReference type="InParanoid" id="A0A5J5EQK8"/>
<comment type="caution">
    <text evidence="1">The sequence shown here is derived from an EMBL/GenBank/DDBJ whole genome shotgun (WGS) entry which is preliminary data.</text>
</comment>
<sequence>MILHQTEPTLRWTPIIPFKPPAAVAMDRRGDFTATAAAPMNQWTVAEEIARTSPLHVMDWGPDIIGNCLHLFPEIKGVIVVTDNTETHAGIEQSAYVLAVPLKESPPLALLPVHNPAPPPMTLFHQPDDLALPYLESGPPPPLYDYSNRHAKRQPRCEAYQLPPMAPIPTLPLSAFPERFYAQDEEPEYLELLGDADPGPYKILLQCRAIPMRGGSIDSLIAVLEKTQDMLQEHIDRLHKYGDRLEGVAMGADACSCPQWYHPETPEFTEEDRRELNKRQPVYTPVEPNPVRDREELKRPWEAREMTEWGRAADVRSWFGAVV</sequence>
<protein>
    <submittedName>
        <fullName evidence="1">Uncharacterized protein</fullName>
    </submittedName>
</protein>
<dbReference type="Proteomes" id="UP000326924">
    <property type="component" value="Unassembled WGS sequence"/>
</dbReference>
<organism evidence="1 2">
    <name type="scientific">Sphaerosporella brunnea</name>
    <dbReference type="NCBI Taxonomy" id="1250544"/>
    <lineage>
        <taxon>Eukaryota</taxon>
        <taxon>Fungi</taxon>
        <taxon>Dikarya</taxon>
        <taxon>Ascomycota</taxon>
        <taxon>Pezizomycotina</taxon>
        <taxon>Pezizomycetes</taxon>
        <taxon>Pezizales</taxon>
        <taxon>Pyronemataceae</taxon>
        <taxon>Sphaerosporella</taxon>
    </lineage>
</organism>
<evidence type="ECO:0000313" key="2">
    <source>
        <dbReference type="Proteomes" id="UP000326924"/>
    </source>
</evidence>
<proteinExistence type="predicted"/>
<feature type="non-terminal residue" evidence="1">
    <location>
        <position position="323"/>
    </location>
</feature>
<reference evidence="1 2" key="1">
    <citation type="submission" date="2019-09" db="EMBL/GenBank/DDBJ databases">
        <title>Draft genome of the ectomycorrhizal ascomycete Sphaerosporella brunnea.</title>
        <authorList>
            <consortium name="DOE Joint Genome Institute"/>
            <person name="Benucci G.M."/>
            <person name="Marozzi G."/>
            <person name="Antonielli L."/>
            <person name="Sanchez S."/>
            <person name="Marco P."/>
            <person name="Wang X."/>
            <person name="Falini L.B."/>
            <person name="Barry K."/>
            <person name="Haridas S."/>
            <person name="Lipzen A."/>
            <person name="Labutti K."/>
            <person name="Grigoriev I.V."/>
            <person name="Murat C."/>
            <person name="Martin F."/>
            <person name="Albertini E."/>
            <person name="Donnini D."/>
            <person name="Bonito G."/>
        </authorList>
    </citation>
    <scope>NUCLEOTIDE SEQUENCE [LARGE SCALE GENOMIC DNA]</scope>
    <source>
        <strain evidence="1 2">Sb_GMNB300</strain>
    </source>
</reference>
<dbReference type="AlphaFoldDB" id="A0A5J5EQK8"/>
<evidence type="ECO:0000313" key="1">
    <source>
        <dbReference type="EMBL" id="KAA8900650.1"/>
    </source>
</evidence>
<accession>A0A5J5EQK8</accession>
<keyword evidence="2" id="KW-1185">Reference proteome</keyword>
<dbReference type="EMBL" id="VXIS01000151">
    <property type="protein sequence ID" value="KAA8900650.1"/>
    <property type="molecule type" value="Genomic_DNA"/>
</dbReference>